<reference evidence="2" key="2">
    <citation type="submission" date="2021-02" db="EMBL/GenBank/DDBJ databases">
        <authorList>
            <person name="Kimball J.A."/>
            <person name="Haas M.W."/>
            <person name="Macchietto M."/>
            <person name="Kono T."/>
            <person name="Duquette J."/>
            <person name="Shao M."/>
        </authorList>
    </citation>
    <scope>NUCLEOTIDE SEQUENCE</scope>
    <source>
        <tissue evidence="2">Fresh leaf tissue</tissue>
    </source>
</reference>
<dbReference type="EMBL" id="JAAALK010000285">
    <property type="protein sequence ID" value="KAG8064055.1"/>
    <property type="molecule type" value="Genomic_DNA"/>
</dbReference>
<feature type="region of interest" description="Disordered" evidence="1">
    <location>
        <begin position="1"/>
        <end position="20"/>
    </location>
</feature>
<keyword evidence="3" id="KW-1185">Reference proteome</keyword>
<evidence type="ECO:0000313" key="3">
    <source>
        <dbReference type="Proteomes" id="UP000729402"/>
    </source>
</evidence>
<evidence type="ECO:0000256" key="1">
    <source>
        <dbReference type="SAM" id="MobiDB-lite"/>
    </source>
</evidence>
<gene>
    <name evidence="2" type="ORF">GUJ93_ZPchr0004g38251</name>
</gene>
<organism evidence="2 3">
    <name type="scientific">Zizania palustris</name>
    <name type="common">Northern wild rice</name>
    <dbReference type="NCBI Taxonomy" id="103762"/>
    <lineage>
        <taxon>Eukaryota</taxon>
        <taxon>Viridiplantae</taxon>
        <taxon>Streptophyta</taxon>
        <taxon>Embryophyta</taxon>
        <taxon>Tracheophyta</taxon>
        <taxon>Spermatophyta</taxon>
        <taxon>Magnoliopsida</taxon>
        <taxon>Liliopsida</taxon>
        <taxon>Poales</taxon>
        <taxon>Poaceae</taxon>
        <taxon>BOP clade</taxon>
        <taxon>Oryzoideae</taxon>
        <taxon>Oryzeae</taxon>
        <taxon>Zizaniinae</taxon>
        <taxon>Zizania</taxon>
    </lineage>
</organism>
<protein>
    <submittedName>
        <fullName evidence="2">Uncharacterized protein</fullName>
    </submittedName>
</protein>
<proteinExistence type="predicted"/>
<accession>A0A8J5RWD2</accession>
<reference evidence="2" key="1">
    <citation type="journal article" date="2021" name="bioRxiv">
        <title>Whole Genome Assembly and Annotation of Northern Wild Rice, Zizania palustris L., Supports a Whole Genome Duplication in the Zizania Genus.</title>
        <authorList>
            <person name="Haas M."/>
            <person name="Kono T."/>
            <person name="Macchietto M."/>
            <person name="Millas R."/>
            <person name="McGilp L."/>
            <person name="Shao M."/>
            <person name="Duquette J."/>
            <person name="Hirsch C.N."/>
            <person name="Kimball J."/>
        </authorList>
    </citation>
    <scope>NUCLEOTIDE SEQUENCE</scope>
    <source>
        <tissue evidence="2">Fresh leaf tissue</tissue>
    </source>
</reference>
<evidence type="ECO:0000313" key="2">
    <source>
        <dbReference type="EMBL" id="KAG8064055.1"/>
    </source>
</evidence>
<comment type="caution">
    <text evidence="2">The sequence shown here is derived from an EMBL/GenBank/DDBJ whole genome shotgun (WGS) entry which is preliminary data.</text>
</comment>
<feature type="region of interest" description="Disordered" evidence="1">
    <location>
        <begin position="80"/>
        <end position="99"/>
    </location>
</feature>
<name>A0A8J5RWD2_ZIZPA</name>
<dbReference type="AlphaFoldDB" id="A0A8J5RWD2"/>
<feature type="compositionally biased region" description="Basic and acidic residues" evidence="1">
    <location>
        <begin position="8"/>
        <end position="20"/>
    </location>
</feature>
<dbReference type="Proteomes" id="UP000729402">
    <property type="component" value="Unassembled WGS sequence"/>
</dbReference>
<sequence>MAPFGDGGGREEEKGGDARWAWDQRHSGIAPPTIEGAATAAAGDGIFGGGGGGGGGSFFSGMDGLGARNGDVRWRRGTVTQEHFGNSTPLSNGLYCPQS</sequence>